<feature type="transmembrane region" description="Helical" evidence="7">
    <location>
        <begin position="100"/>
        <end position="118"/>
    </location>
</feature>
<dbReference type="AlphaFoldDB" id="A0A1M5UDF7"/>
<dbReference type="Pfam" id="PF19300">
    <property type="entry name" value="BPD_transp_1_N"/>
    <property type="match status" value="1"/>
</dbReference>
<keyword evidence="4 7" id="KW-0812">Transmembrane</keyword>
<keyword evidence="5 7" id="KW-1133">Transmembrane helix</keyword>
<evidence type="ECO:0000313" key="10">
    <source>
        <dbReference type="Proteomes" id="UP000184447"/>
    </source>
</evidence>
<gene>
    <name evidence="9" type="ORF">SAMN02745207_01722</name>
</gene>
<feature type="transmembrane region" description="Helical" evidence="7">
    <location>
        <begin position="272"/>
        <end position="295"/>
    </location>
</feature>
<dbReference type="CDD" id="cd06261">
    <property type="entry name" value="TM_PBP2"/>
    <property type="match status" value="1"/>
</dbReference>
<accession>A0A1M5UDF7</accession>
<evidence type="ECO:0000313" key="9">
    <source>
        <dbReference type="EMBL" id="SHH60938.1"/>
    </source>
</evidence>
<keyword evidence="2 7" id="KW-0813">Transport</keyword>
<evidence type="ECO:0000256" key="3">
    <source>
        <dbReference type="ARBA" id="ARBA00022475"/>
    </source>
</evidence>
<dbReference type="PANTHER" id="PTHR30465">
    <property type="entry name" value="INNER MEMBRANE ABC TRANSPORTER"/>
    <property type="match status" value="1"/>
</dbReference>
<sequence>MLKYVIKRFISMFITLFFVITVTFFLMHSIPGGPFTRERALPAGVEAALNAKYNLDAPLWVQYVDYLKGVASLDLGPSFQKVGVEVNDMIKDGFPTSAKVGGAASLFIIVLGIPLGLISALKQNKWQDYIVSFISTIGVTVPSFVVATLIIYVFSSQLGWLPSNGLTSVKHYIGPVIALAGFSLAFVARLTRSSMLEVLRQDYVMTARAKGLSEFKVIGKHALKNALIPVVTYIGPMVAAILTGSFVVERIFAIPGMGKMFVESVSNRDYTVILGSTIFYAAFSIFMIFLVDVAYGMIDPRIKLED</sequence>
<dbReference type="GO" id="GO:0055085">
    <property type="term" value="P:transmembrane transport"/>
    <property type="evidence" value="ECO:0007669"/>
    <property type="project" value="InterPro"/>
</dbReference>
<feature type="domain" description="ABC transmembrane type-1" evidence="8">
    <location>
        <begin position="94"/>
        <end position="291"/>
    </location>
</feature>
<keyword evidence="6 7" id="KW-0472">Membrane</keyword>
<dbReference type="GO" id="GO:0005886">
    <property type="term" value="C:plasma membrane"/>
    <property type="evidence" value="ECO:0007669"/>
    <property type="project" value="UniProtKB-SubCell"/>
</dbReference>
<evidence type="ECO:0000256" key="6">
    <source>
        <dbReference type="ARBA" id="ARBA00023136"/>
    </source>
</evidence>
<dbReference type="STRING" id="1121316.SAMN02745207_01722"/>
<dbReference type="InterPro" id="IPR045621">
    <property type="entry name" value="BPD_transp_1_N"/>
</dbReference>
<evidence type="ECO:0000256" key="1">
    <source>
        <dbReference type="ARBA" id="ARBA00004651"/>
    </source>
</evidence>
<reference evidence="9 10" key="1">
    <citation type="submission" date="2016-11" db="EMBL/GenBank/DDBJ databases">
        <authorList>
            <person name="Jaros S."/>
            <person name="Januszkiewicz K."/>
            <person name="Wedrychowicz H."/>
        </authorList>
    </citation>
    <scope>NUCLEOTIDE SEQUENCE [LARGE SCALE GENOMIC DNA]</scope>
    <source>
        <strain evidence="9 10">DSM 8605</strain>
    </source>
</reference>
<evidence type="ECO:0000256" key="7">
    <source>
        <dbReference type="RuleBase" id="RU363032"/>
    </source>
</evidence>
<feature type="transmembrane region" description="Helical" evidence="7">
    <location>
        <begin position="9"/>
        <end position="30"/>
    </location>
</feature>
<dbReference type="RefSeq" id="WP_073338024.1">
    <property type="nucleotide sequence ID" value="NZ_FQXM01000007.1"/>
</dbReference>
<evidence type="ECO:0000256" key="5">
    <source>
        <dbReference type="ARBA" id="ARBA00022989"/>
    </source>
</evidence>
<evidence type="ECO:0000256" key="2">
    <source>
        <dbReference type="ARBA" id="ARBA00022448"/>
    </source>
</evidence>
<dbReference type="PANTHER" id="PTHR30465:SF74">
    <property type="entry name" value="OLIGOPEPTIDE TRANSPORT SYSTEM PERMEASE PROTEIN OPPB"/>
    <property type="match status" value="1"/>
</dbReference>
<dbReference type="EMBL" id="FQXM01000007">
    <property type="protein sequence ID" value="SHH60938.1"/>
    <property type="molecule type" value="Genomic_DNA"/>
</dbReference>
<dbReference type="Gene3D" id="1.10.3720.10">
    <property type="entry name" value="MetI-like"/>
    <property type="match status" value="1"/>
</dbReference>
<keyword evidence="3" id="KW-1003">Cell membrane</keyword>
<dbReference type="InterPro" id="IPR035906">
    <property type="entry name" value="MetI-like_sf"/>
</dbReference>
<feature type="transmembrane region" description="Helical" evidence="7">
    <location>
        <begin position="172"/>
        <end position="191"/>
    </location>
</feature>
<dbReference type="PROSITE" id="PS50928">
    <property type="entry name" value="ABC_TM1"/>
    <property type="match status" value="1"/>
</dbReference>
<feature type="transmembrane region" description="Helical" evidence="7">
    <location>
        <begin position="226"/>
        <end position="252"/>
    </location>
</feature>
<protein>
    <submittedName>
        <fullName evidence="9">Oligopeptide transport system permease protein</fullName>
    </submittedName>
</protein>
<dbReference type="SUPFAM" id="SSF161098">
    <property type="entry name" value="MetI-like"/>
    <property type="match status" value="1"/>
</dbReference>
<proteinExistence type="inferred from homology"/>
<comment type="subcellular location">
    <subcellularLocation>
        <location evidence="1 7">Cell membrane</location>
        <topology evidence="1 7">Multi-pass membrane protein</topology>
    </subcellularLocation>
</comment>
<evidence type="ECO:0000259" key="8">
    <source>
        <dbReference type="PROSITE" id="PS50928"/>
    </source>
</evidence>
<evidence type="ECO:0000256" key="4">
    <source>
        <dbReference type="ARBA" id="ARBA00022692"/>
    </source>
</evidence>
<comment type="similarity">
    <text evidence="7">Belongs to the binding-protein-dependent transport system permease family.</text>
</comment>
<dbReference type="Pfam" id="PF00528">
    <property type="entry name" value="BPD_transp_1"/>
    <property type="match status" value="1"/>
</dbReference>
<dbReference type="OrthoDB" id="9773221at2"/>
<keyword evidence="10" id="KW-1185">Reference proteome</keyword>
<name>A0A1M5UDF7_9CLOT</name>
<feature type="transmembrane region" description="Helical" evidence="7">
    <location>
        <begin position="130"/>
        <end position="152"/>
    </location>
</feature>
<organism evidence="9 10">
    <name type="scientific">Clostridium grantii DSM 8605</name>
    <dbReference type="NCBI Taxonomy" id="1121316"/>
    <lineage>
        <taxon>Bacteria</taxon>
        <taxon>Bacillati</taxon>
        <taxon>Bacillota</taxon>
        <taxon>Clostridia</taxon>
        <taxon>Eubacteriales</taxon>
        <taxon>Clostridiaceae</taxon>
        <taxon>Clostridium</taxon>
    </lineage>
</organism>
<dbReference type="Proteomes" id="UP000184447">
    <property type="component" value="Unassembled WGS sequence"/>
</dbReference>
<dbReference type="InterPro" id="IPR000515">
    <property type="entry name" value="MetI-like"/>
</dbReference>